<evidence type="ECO:0000256" key="3">
    <source>
        <dbReference type="ARBA" id="ARBA00023012"/>
    </source>
</evidence>
<dbReference type="Pfam" id="PF00486">
    <property type="entry name" value="Trans_reg_C"/>
    <property type="match status" value="1"/>
</dbReference>
<evidence type="ECO:0000256" key="4">
    <source>
        <dbReference type="ARBA" id="ARBA00023015"/>
    </source>
</evidence>
<dbReference type="GO" id="GO:0000976">
    <property type="term" value="F:transcription cis-regulatory region binding"/>
    <property type="evidence" value="ECO:0007669"/>
    <property type="project" value="TreeGrafter"/>
</dbReference>
<dbReference type="InterPro" id="IPR011006">
    <property type="entry name" value="CheY-like_superfamily"/>
</dbReference>
<organism evidence="11 12">
    <name type="scientific">Lysinibacillus fusiformis</name>
    <dbReference type="NCBI Taxonomy" id="28031"/>
    <lineage>
        <taxon>Bacteria</taxon>
        <taxon>Bacillati</taxon>
        <taxon>Bacillota</taxon>
        <taxon>Bacilli</taxon>
        <taxon>Bacillales</taxon>
        <taxon>Bacillaceae</taxon>
        <taxon>Lysinibacillus</taxon>
    </lineage>
</organism>
<evidence type="ECO:0000256" key="1">
    <source>
        <dbReference type="ARBA" id="ARBA00004496"/>
    </source>
</evidence>
<keyword evidence="6" id="KW-0804">Transcription</keyword>
<dbReference type="GO" id="GO:0000156">
    <property type="term" value="F:phosphorelay response regulator activity"/>
    <property type="evidence" value="ECO:0007669"/>
    <property type="project" value="TreeGrafter"/>
</dbReference>
<dbReference type="AlphaFoldDB" id="A0A1H9MHK5"/>
<dbReference type="GO" id="GO:0005829">
    <property type="term" value="C:cytosol"/>
    <property type="evidence" value="ECO:0007669"/>
    <property type="project" value="TreeGrafter"/>
</dbReference>
<dbReference type="CDD" id="cd17574">
    <property type="entry name" value="REC_OmpR"/>
    <property type="match status" value="1"/>
</dbReference>
<dbReference type="GO" id="GO:0006355">
    <property type="term" value="P:regulation of DNA-templated transcription"/>
    <property type="evidence" value="ECO:0007669"/>
    <property type="project" value="InterPro"/>
</dbReference>
<keyword evidence="3" id="KW-0902">Two-component regulatory system</keyword>
<feature type="DNA-binding region" description="OmpR/PhoB-type" evidence="8">
    <location>
        <begin position="152"/>
        <end position="251"/>
    </location>
</feature>
<evidence type="ECO:0000256" key="5">
    <source>
        <dbReference type="ARBA" id="ARBA00023125"/>
    </source>
</evidence>
<sequence>MNSMLDGKGQILNMNLQDVAILLVDDESAILDMLQMVLTKEGFRQIDRASTAQEALNACNKKPYDMILLDVMLPDRSGFDICPFIRETTEAPILFITAKNSDLEKLTGFAMGGDDYITKPFNPLEIVARMKAQLRRVKLYEEERPQHISLNTFIYDFGRFQVNERAGELIVDGQVISCPAQVYQLLLFFCKHPNQIFTKSQLYEAVWGDHSFGDDNTVTVHIGRIRERIEKDPKDPELLLTIRGLGYKLIQKEGMV</sequence>
<comment type="caution">
    <text evidence="11">The sequence shown here is derived from an EMBL/GenBank/DDBJ whole genome shotgun (WGS) entry which is preliminary data.</text>
</comment>
<dbReference type="PROSITE" id="PS50110">
    <property type="entry name" value="RESPONSE_REGULATORY"/>
    <property type="match status" value="1"/>
</dbReference>
<accession>A0A1H9MHK5</accession>
<evidence type="ECO:0000256" key="2">
    <source>
        <dbReference type="ARBA" id="ARBA00022553"/>
    </source>
</evidence>
<comment type="subcellular location">
    <subcellularLocation>
        <location evidence="1">Cytoplasm</location>
    </subcellularLocation>
</comment>
<dbReference type="EMBL" id="FOEL01000012">
    <property type="protein sequence ID" value="SER23138.1"/>
    <property type="molecule type" value="Genomic_DNA"/>
</dbReference>
<protein>
    <submittedName>
        <fullName evidence="11">DNA-binding response regulator, OmpR family, contains REC and winged-helix (WHTH) domain</fullName>
    </submittedName>
</protein>
<dbReference type="SMART" id="SM00448">
    <property type="entry name" value="REC"/>
    <property type="match status" value="1"/>
</dbReference>
<dbReference type="InterPro" id="IPR039420">
    <property type="entry name" value="WalR-like"/>
</dbReference>
<dbReference type="GO" id="GO:0032993">
    <property type="term" value="C:protein-DNA complex"/>
    <property type="evidence" value="ECO:0007669"/>
    <property type="project" value="TreeGrafter"/>
</dbReference>
<dbReference type="SUPFAM" id="SSF46894">
    <property type="entry name" value="C-terminal effector domain of the bipartite response regulators"/>
    <property type="match status" value="1"/>
</dbReference>
<gene>
    <name evidence="11" type="ORF">SAMN02787113_03300</name>
</gene>
<dbReference type="InterPro" id="IPR001789">
    <property type="entry name" value="Sig_transdc_resp-reg_receiver"/>
</dbReference>
<dbReference type="SUPFAM" id="SSF52172">
    <property type="entry name" value="CheY-like"/>
    <property type="match status" value="1"/>
</dbReference>
<reference evidence="11 12" key="1">
    <citation type="submission" date="2016-10" db="EMBL/GenBank/DDBJ databases">
        <authorList>
            <person name="Varghese N."/>
            <person name="Submissions S."/>
        </authorList>
    </citation>
    <scope>NUCLEOTIDE SEQUENCE [LARGE SCALE GENOMIC DNA]</scope>
    <source>
        <strain evidence="11 12">TC-13</strain>
    </source>
</reference>
<feature type="modified residue" description="4-aspartylphosphate" evidence="7">
    <location>
        <position position="70"/>
    </location>
</feature>
<feature type="domain" description="OmpR/PhoB-type" evidence="10">
    <location>
        <begin position="152"/>
        <end position="251"/>
    </location>
</feature>
<proteinExistence type="predicted"/>
<dbReference type="Pfam" id="PF00072">
    <property type="entry name" value="Response_reg"/>
    <property type="match status" value="1"/>
</dbReference>
<dbReference type="CDD" id="cd00383">
    <property type="entry name" value="trans_reg_C"/>
    <property type="match status" value="1"/>
</dbReference>
<evidence type="ECO:0000313" key="11">
    <source>
        <dbReference type="EMBL" id="SER23138.1"/>
    </source>
</evidence>
<dbReference type="InterPro" id="IPR001867">
    <property type="entry name" value="OmpR/PhoB-type_DNA-bd"/>
</dbReference>
<evidence type="ECO:0000256" key="8">
    <source>
        <dbReference type="PROSITE-ProRule" id="PRU01091"/>
    </source>
</evidence>
<evidence type="ECO:0000259" key="9">
    <source>
        <dbReference type="PROSITE" id="PS50110"/>
    </source>
</evidence>
<dbReference type="Proteomes" id="UP000199410">
    <property type="component" value="Unassembled WGS sequence"/>
</dbReference>
<dbReference type="PANTHER" id="PTHR48111:SF52">
    <property type="entry name" value="TRANSCRIPTIONAL REGULATORY PROTEIN YVRH"/>
    <property type="match status" value="1"/>
</dbReference>
<evidence type="ECO:0000256" key="7">
    <source>
        <dbReference type="PROSITE-ProRule" id="PRU00169"/>
    </source>
</evidence>
<dbReference type="Gene3D" id="6.10.250.690">
    <property type="match status" value="1"/>
</dbReference>
<dbReference type="Gene3D" id="3.40.50.2300">
    <property type="match status" value="1"/>
</dbReference>
<dbReference type="InterPro" id="IPR016032">
    <property type="entry name" value="Sig_transdc_resp-reg_C-effctor"/>
</dbReference>
<feature type="domain" description="Response regulatory" evidence="9">
    <location>
        <begin position="20"/>
        <end position="134"/>
    </location>
</feature>
<dbReference type="SMART" id="SM00862">
    <property type="entry name" value="Trans_reg_C"/>
    <property type="match status" value="1"/>
</dbReference>
<name>A0A1H9MHK5_9BACI</name>
<evidence type="ECO:0000256" key="6">
    <source>
        <dbReference type="ARBA" id="ARBA00023163"/>
    </source>
</evidence>
<dbReference type="PANTHER" id="PTHR48111">
    <property type="entry name" value="REGULATOR OF RPOS"/>
    <property type="match status" value="1"/>
</dbReference>
<dbReference type="InterPro" id="IPR036388">
    <property type="entry name" value="WH-like_DNA-bd_sf"/>
</dbReference>
<keyword evidence="2 7" id="KW-0597">Phosphoprotein</keyword>
<dbReference type="Gene3D" id="1.10.10.10">
    <property type="entry name" value="Winged helix-like DNA-binding domain superfamily/Winged helix DNA-binding domain"/>
    <property type="match status" value="1"/>
</dbReference>
<evidence type="ECO:0000313" key="12">
    <source>
        <dbReference type="Proteomes" id="UP000199410"/>
    </source>
</evidence>
<dbReference type="FunFam" id="1.10.10.10:FF:000018">
    <property type="entry name" value="DNA-binding response regulator ResD"/>
    <property type="match status" value="1"/>
</dbReference>
<keyword evidence="4" id="KW-0805">Transcription regulation</keyword>
<keyword evidence="5 8" id="KW-0238">DNA-binding</keyword>
<evidence type="ECO:0000259" key="10">
    <source>
        <dbReference type="PROSITE" id="PS51755"/>
    </source>
</evidence>
<dbReference type="PROSITE" id="PS51755">
    <property type="entry name" value="OMPR_PHOB"/>
    <property type="match status" value="1"/>
</dbReference>